<dbReference type="InterPro" id="IPR000534">
    <property type="entry name" value="Semialdehyde_DH_NAD-bd"/>
</dbReference>
<dbReference type="InterPro" id="IPR036291">
    <property type="entry name" value="NAD(P)-bd_dom_sf"/>
</dbReference>
<organism evidence="9 10">
    <name type="scientific">Paracoccus seriniphilus</name>
    <dbReference type="NCBI Taxonomy" id="184748"/>
    <lineage>
        <taxon>Bacteria</taxon>
        <taxon>Pseudomonadati</taxon>
        <taxon>Pseudomonadota</taxon>
        <taxon>Alphaproteobacteria</taxon>
        <taxon>Rhodobacterales</taxon>
        <taxon>Paracoccaceae</taxon>
        <taxon>Paracoccus</taxon>
    </lineage>
</organism>
<comment type="subcellular location">
    <subcellularLocation>
        <location evidence="6">Cytoplasm</location>
    </subcellularLocation>
</comment>
<keyword evidence="3 6" id="KW-0028">Amino-acid biosynthesis</keyword>
<dbReference type="RefSeq" id="WP_089342413.1">
    <property type="nucleotide sequence ID" value="NZ_CP067129.1"/>
</dbReference>
<keyword evidence="10" id="KW-1185">Reference proteome</keyword>
<comment type="function">
    <text evidence="6">Catalyzes the NADPH-dependent reduction of N-acetyl-5-glutamyl phosphate to yield N-acetyl-L-glutamate 5-semialdehyde.</text>
</comment>
<dbReference type="Proteomes" id="UP000198307">
    <property type="component" value="Unassembled WGS sequence"/>
</dbReference>
<dbReference type="EC" id="1.2.1.38" evidence="6"/>
<comment type="similarity">
    <text evidence="6">Belongs to the NAGSA dehydrogenase family. Type 2 subfamily.</text>
</comment>
<dbReference type="GO" id="GO:0051287">
    <property type="term" value="F:NAD binding"/>
    <property type="evidence" value="ECO:0007669"/>
    <property type="project" value="InterPro"/>
</dbReference>
<protein>
    <recommendedName>
        <fullName evidence="6">N-acetyl-gamma-glutamyl-phosphate reductase</fullName>
        <shortName evidence="6">AGPR</shortName>
        <ecNumber evidence="6">1.2.1.38</ecNumber>
    </recommendedName>
    <alternativeName>
        <fullName evidence="6">N-acetyl-glutamate semialdehyde dehydrogenase</fullName>
        <shortName evidence="6">NAGSA dehydrogenase</shortName>
    </alternativeName>
</protein>
<dbReference type="InterPro" id="IPR023013">
    <property type="entry name" value="AGPR_AS"/>
</dbReference>
<dbReference type="CDD" id="cd17896">
    <property type="entry name" value="AGPR_2_N"/>
    <property type="match status" value="1"/>
</dbReference>
<dbReference type="CDD" id="cd23935">
    <property type="entry name" value="AGPR_2_C"/>
    <property type="match status" value="1"/>
</dbReference>
<dbReference type="InterPro" id="IPR058924">
    <property type="entry name" value="AGPR_dimerisation_dom"/>
</dbReference>
<comment type="catalytic activity">
    <reaction evidence="6">
        <text>N-acetyl-L-glutamate 5-semialdehyde + phosphate + NADP(+) = N-acetyl-L-glutamyl 5-phosphate + NADPH + H(+)</text>
        <dbReference type="Rhea" id="RHEA:21588"/>
        <dbReference type="ChEBI" id="CHEBI:15378"/>
        <dbReference type="ChEBI" id="CHEBI:29123"/>
        <dbReference type="ChEBI" id="CHEBI:43474"/>
        <dbReference type="ChEBI" id="CHEBI:57783"/>
        <dbReference type="ChEBI" id="CHEBI:57936"/>
        <dbReference type="ChEBI" id="CHEBI:58349"/>
        <dbReference type="EC" id="1.2.1.38"/>
    </reaction>
</comment>
<keyword evidence="5 6" id="KW-0560">Oxidoreductase</keyword>
<name>A0A239PKZ4_9RHOB</name>
<evidence type="ECO:0000259" key="8">
    <source>
        <dbReference type="SMART" id="SM00859"/>
    </source>
</evidence>
<keyword evidence="1 6" id="KW-0963">Cytoplasm</keyword>
<dbReference type="Gene3D" id="3.40.50.720">
    <property type="entry name" value="NAD(P)-binding Rossmann-like Domain"/>
    <property type="match status" value="1"/>
</dbReference>
<dbReference type="InterPro" id="IPR010136">
    <property type="entry name" value="AGPR_type-2"/>
</dbReference>
<dbReference type="AlphaFoldDB" id="A0A239PKZ4"/>
<dbReference type="HAMAP" id="MF_01110">
    <property type="entry name" value="ArgC_type2"/>
    <property type="match status" value="1"/>
</dbReference>
<dbReference type="GO" id="GO:0005737">
    <property type="term" value="C:cytoplasm"/>
    <property type="evidence" value="ECO:0007669"/>
    <property type="project" value="UniProtKB-SubCell"/>
</dbReference>
<dbReference type="Gene3D" id="3.30.360.10">
    <property type="entry name" value="Dihydrodipicolinate Reductase, domain 2"/>
    <property type="match status" value="1"/>
</dbReference>
<dbReference type="Pfam" id="PF22698">
    <property type="entry name" value="Semialdhyde_dhC_1"/>
    <property type="match status" value="1"/>
</dbReference>
<keyword evidence="4 6" id="KW-0521">NADP</keyword>
<dbReference type="PROSITE" id="PS01224">
    <property type="entry name" value="ARGC"/>
    <property type="match status" value="1"/>
</dbReference>
<feature type="domain" description="Semialdehyde dehydrogenase NAD-binding" evidence="8">
    <location>
        <begin position="4"/>
        <end position="105"/>
    </location>
</feature>
<dbReference type="PANTHER" id="PTHR32338">
    <property type="entry name" value="N-ACETYL-GAMMA-GLUTAMYL-PHOSPHATE REDUCTASE, CHLOROPLASTIC-RELATED-RELATED"/>
    <property type="match status" value="1"/>
</dbReference>
<dbReference type="NCBIfam" id="TIGR01851">
    <property type="entry name" value="argC_other"/>
    <property type="match status" value="1"/>
</dbReference>
<dbReference type="UniPathway" id="UPA00068">
    <property type="reaction ID" value="UER00108"/>
</dbReference>
<dbReference type="GO" id="GO:0003942">
    <property type="term" value="F:N-acetyl-gamma-glutamyl-phosphate reductase activity"/>
    <property type="evidence" value="ECO:0007669"/>
    <property type="project" value="UniProtKB-UniRule"/>
</dbReference>
<evidence type="ECO:0000313" key="9">
    <source>
        <dbReference type="EMBL" id="SNT68481.1"/>
    </source>
</evidence>
<dbReference type="OrthoDB" id="9801289at2"/>
<evidence type="ECO:0000313" key="10">
    <source>
        <dbReference type="Proteomes" id="UP000198307"/>
    </source>
</evidence>
<keyword evidence="2 6" id="KW-0055">Arginine biosynthesis</keyword>
<evidence type="ECO:0000256" key="3">
    <source>
        <dbReference type="ARBA" id="ARBA00022605"/>
    </source>
</evidence>
<dbReference type="EMBL" id="FZQB01000001">
    <property type="protein sequence ID" value="SNT68481.1"/>
    <property type="molecule type" value="Genomic_DNA"/>
</dbReference>
<gene>
    <name evidence="6" type="primary">argC</name>
    <name evidence="9" type="ORF">SAMN05444959_10134</name>
</gene>
<dbReference type="SUPFAM" id="SSF51735">
    <property type="entry name" value="NAD(P)-binding Rossmann-fold domains"/>
    <property type="match status" value="1"/>
</dbReference>
<dbReference type="GO" id="GO:0006526">
    <property type="term" value="P:L-arginine biosynthetic process"/>
    <property type="evidence" value="ECO:0007669"/>
    <property type="project" value="UniProtKB-UniRule"/>
</dbReference>
<comment type="pathway">
    <text evidence="6">Amino-acid biosynthesis; L-arginine biosynthesis; N(2)-acetyl-L-ornithine from L-glutamate: step 3/4.</text>
</comment>
<dbReference type="PANTHER" id="PTHR32338:SF10">
    <property type="entry name" value="N-ACETYL-GAMMA-GLUTAMYL-PHOSPHATE REDUCTASE, CHLOROPLASTIC-RELATED"/>
    <property type="match status" value="1"/>
</dbReference>
<dbReference type="InterPro" id="IPR050085">
    <property type="entry name" value="AGPR"/>
</dbReference>
<reference evidence="9 10" key="1">
    <citation type="submission" date="2017-07" db="EMBL/GenBank/DDBJ databases">
        <authorList>
            <person name="Sun Z.S."/>
            <person name="Albrecht U."/>
            <person name="Echele G."/>
            <person name="Lee C.C."/>
        </authorList>
    </citation>
    <scope>NUCLEOTIDE SEQUENCE [LARGE SCALE GENOMIC DNA]</scope>
    <source>
        <strain evidence="9 10">DSM 14827</strain>
    </source>
</reference>
<evidence type="ECO:0000256" key="4">
    <source>
        <dbReference type="ARBA" id="ARBA00022857"/>
    </source>
</evidence>
<evidence type="ECO:0000256" key="2">
    <source>
        <dbReference type="ARBA" id="ARBA00022571"/>
    </source>
</evidence>
<dbReference type="Pfam" id="PF01118">
    <property type="entry name" value="Semialdhyde_dh"/>
    <property type="match status" value="1"/>
</dbReference>
<evidence type="ECO:0000256" key="6">
    <source>
        <dbReference type="HAMAP-Rule" id="MF_01110"/>
    </source>
</evidence>
<proteinExistence type="inferred from homology"/>
<accession>A0A239PKZ4</accession>
<dbReference type="SMART" id="SM00859">
    <property type="entry name" value="Semialdhyde_dh"/>
    <property type="match status" value="1"/>
</dbReference>
<feature type="active site" evidence="6 7">
    <location>
        <position position="116"/>
    </location>
</feature>
<evidence type="ECO:0000256" key="5">
    <source>
        <dbReference type="ARBA" id="ARBA00023002"/>
    </source>
</evidence>
<sequence>MAYNIFIDGEAGTTGLQIRERLAPREDIKLIQIAPERRKDSDARREAFSQADVAILCLPDAAAIEAAELTQDLDVRLIDASTAHRVDDDWVYGFPELSADMRDHISEAQLVSNPGCYATGAIALLAPLIEAGLVDDDELISINAVSGYTGGGKALIAEYEDGSAPAHFFYGLNQAHKHIPEIMTYAGLTTQPVFSPSVGSFAQGMVVQIPLHLDDERSLKALFDALADHYAGQQFVQMIAMDQVGSRIVPTALNGTNQMQIGVCGSDDNGCGTVFAVLDNLGKGASGAAVQNLNIMLDLDEAQGL</sequence>
<evidence type="ECO:0000256" key="7">
    <source>
        <dbReference type="PROSITE-ProRule" id="PRU10010"/>
    </source>
</evidence>
<dbReference type="SUPFAM" id="SSF55347">
    <property type="entry name" value="Glyceraldehyde-3-phosphate dehydrogenase-like, C-terminal domain"/>
    <property type="match status" value="1"/>
</dbReference>
<evidence type="ECO:0000256" key="1">
    <source>
        <dbReference type="ARBA" id="ARBA00022490"/>
    </source>
</evidence>